<keyword evidence="2" id="KW-1185">Reference proteome</keyword>
<dbReference type="EMBL" id="CP034235">
    <property type="protein sequence ID" value="QGQ97809.1"/>
    <property type="molecule type" value="Genomic_DNA"/>
</dbReference>
<name>A0A6B8RP60_9BACL</name>
<reference evidence="2" key="1">
    <citation type="submission" date="2018-11" db="EMBL/GenBank/DDBJ databases">
        <title>Complete genome sequence of Paenibacillus sp. ML311-T8.</title>
        <authorList>
            <person name="Nam Y.-D."/>
            <person name="Kang J."/>
            <person name="Chung W.-H."/>
            <person name="Park Y.S."/>
        </authorList>
    </citation>
    <scope>NUCLEOTIDE SEQUENCE [LARGE SCALE GENOMIC DNA]</scope>
    <source>
        <strain evidence="2">ML311-T8</strain>
    </source>
</reference>
<sequence>MHPKVKQALEVTLSNWQAMSKSDSEEAESSANEFEASFYIFIDAVREWFNSLEQYPQTIDEFLTLPMIEHILDLLPAPLYLNFETEAELILEHKTRIEDAKYD</sequence>
<evidence type="ECO:0000313" key="1">
    <source>
        <dbReference type="EMBL" id="QGQ97809.1"/>
    </source>
</evidence>
<dbReference type="KEGG" id="ppsc:EHS13_24420"/>
<dbReference type="RefSeq" id="WP_155702909.1">
    <property type="nucleotide sequence ID" value="NZ_CP034235.1"/>
</dbReference>
<dbReference type="Proteomes" id="UP000426246">
    <property type="component" value="Chromosome"/>
</dbReference>
<evidence type="ECO:0000313" key="2">
    <source>
        <dbReference type="Proteomes" id="UP000426246"/>
    </source>
</evidence>
<accession>A0A6B8RP60</accession>
<protein>
    <submittedName>
        <fullName evidence="1">Uncharacterized protein</fullName>
    </submittedName>
</protein>
<gene>
    <name evidence="1" type="ORF">EHS13_24420</name>
</gene>
<proteinExistence type="predicted"/>
<dbReference type="OrthoDB" id="2382111at2"/>
<dbReference type="AlphaFoldDB" id="A0A6B8RP60"/>
<organism evidence="1 2">
    <name type="scientific">Paenibacillus psychroresistens</name>
    <dbReference type="NCBI Taxonomy" id="1778678"/>
    <lineage>
        <taxon>Bacteria</taxon>
        <taxon>Bacillati</taxon>
        <taxon>Bacillota</taxon>
        <taxon>Bacilli</taxon>
        <taxon>Bacillales</taxon>
        <taxon>Paenibacillaceae</taxon>
        <taxon>Paenibacillus</taxon>
    </lineage>
</organism>